<proteinExistence type="predicted"/>
<dbReference type="PROSITE" id="PS00383">
    <property type="entry name" value="TYR_PHOSPHATASE_1"/>
    <property type="match status" value="1"/>
</dbReference>
<feature type="compositionally biased region" description="Polar residues" evidence="1">
    <location>
        <begin position="183"/>
        <end position="197"/>
    </location>
</feature>
<accession>A0AA39C930</accession>
<evidence type="ECO:0000256" key="1">
    <source>
        <dbReference type="SAM" id="MobiDB-lite"/>
    </source>
</evidence>
<dbReference type="PANTHER" id="PTHR10367">
    <property type="entry name" value="MRNA-CAPPING ENZYME"/>
    <property type="match status" value="1"/>
</dbReference>
<comment type="caution">
    <text evidence="3">The sequence shown here is derived from an EMBL/GenBank/DDBJ whole genome shotgun (WGS) entry which is preliminary data.</text>
</comment>
<dbReference type="SUPFAM" id="SSF52799">
    <property type="entry name" value="(Phosphotyrosine protein) phosphatases II"/>
    <property type="match status" value="1"/>
</dbReference>
<dbReference type="PROSITE" id="PS50056">
    <property type="entry name" value="TYR_PHOSPHATASE_2"/>
    <property type="match status" value="1"/>
</dbReference>
<dbReference type="AlphaFoldDB" id="A0AA39C930"/>
<dbReference type="GO" id="GO:0004651">
    <property type="term" value="F:polynucleotide 5'-phosphatase activity"/>
    <property type="evidence" value="ECO:0007669"/>
    <property type="project" value="TreeGrafter"/>
</dbReference>
<reference evidence="3" key="1">
    <citation type="journal article" date="2023" name="bioRxiv">
        <title>Scaffold-level genome assemblies of two parasitoid biocontrol wasps reveal the parthenogenesis mechanism and an associated novel virus.</title>
        <authorList>
            <person name="Inwood S."/>
            <person name="Skelly J."/>
            <person name="Guhlin J."/>
            <person name="Harrop T."/>
            <person name="Goldson S."/>
            <person name="Dearden P."/>
        </authorList>
    </citation>
    <scope>NUCLEOTIDE SEQUENCE</scope>
    <source>
        <strain evidence="3">Irish</strain>
        <tissue evidence="3">Whole body</tissue>
    </source>
</reference>
<dbReference type="InterPro" id="IPR000387">
    <property type="entry name" value="Tyr_Pase_dom"/>
</dbReference>
<feature type="compositionally biased region" description="Low complexity" evidence="1">
    <location>
        <begin position="151"/>
        <end position="164"/>
    </location>
</feature>
<dbReference type="EMBL" id="JAQQBS010001423">
    <property type="protein sequence ID" value="KAK0160177.1"/>
    <property type="molecule type" value="Genomic_DNA"/>
</dbReference>
<dbReference type="Gene3D" id="3.90.190.10">
    <property type="entry name" value="Protein tyrosine phosphatase superfamily"/>
    <property type="match status" value="1"/>
</dbReference>
<dbReference type="InterPro" id="IPR029021">
    <property type="entry name" value="Prot-tyrosine_phosphatase-like"/>
</dbReference>
<name>A0AA39C930_9HYME</name>
<dbReference type="Pfam" id="PF00782">
    <property type="entry name" value="DSPc"/>
    <property type="match status" value="1"/>
</dbReference>
<feature type="domain" description="Tyrosine specific protein phosphatases" evidence="2">
    <location>
        <begin position="1"/>
        <end position="63"/>
    </location>
</feature>
<reference evidence="3" key="2">
    <citation type="submission" date="2023-03" db="EMBL/GenBank/DDBJ databases">
        <authorList>
            <person name="Inwood S.N."/>
            <person name="Skelly J.G."/>
            <person name="Guhlin J."/>
            <person name="Harrop T.W.R."/>
            <person name="Goldson S.G."/>
            <person name="Dearden P.K."/>
        </authorList>
    </citation>
    <scope>NUCLEOTIDE SEQUENCE</scope>
    <source>
        <strain evidence="3">Irish</strain>
        <tissue evidence="3">Whole body</tissue>
    </source>
</reference>
<feature type="region of interest" description="Disordered" evidence="1">
    <location>
        <begin position="237"/>
        <end position="257"/>
    </location>
</feature>
<keyword evidence="4" id="KW-1185">Reference proteome</keyword>
<sequence>MDSFMAMAKDDELIGVHCTHGLNRTGFMVCQYLVRQLGWSVTDAIKEFEIARGHPIERQPYLKALELAPSGEKIISRIHNDLIKDKNNDHRNKNSEYSRWNDDKNNTRKYYPQRDCGPYDRRNDTNRKFKYPRINDQELSKNWRKNESNFSPSTTSSSSSSAPPRGQYDYPPRSFHHNWRESPINNHQNYSRNSNLPDQLIKSNFSLHKEQSEIVNSQNSSTSRLPAARFDNHSSIFYPNWRQSPSNDPQNNPKHVNHPEQLIESKILLHKNQTGVIDPNNSSSNCKVKMEKRGAIRRKDLKYSGKKS</sequence>
<dbReference type="PANTHER" id="PTHR10367:SF9">
    <property type="entry name" value="DUAL-SPECIFICITY PHOSPHATASE 11 (RNA_RNP COMPLEX 1-INTERACTING)"/>
    <property type="match status" value="1"/>
</dbReference>
<protein>
    <recommendedName>
        <fullName evidence="2">Tyrosine specific protein phosphatases domain-containing protein</fullName>
    </recommendedName>
</protein>
<dbReference type="Proteomes" id="UP001168990">
    <property type="component" value="Unassembled WGS sequence"/>
</dbReference>
<evidence type="ECO:0000259" key="2">
    <source>
        <dbReference type="PROSITE" id="PS50056"/>
    </source>
</evidence>
<evidence type="ECO:0000313" key="3">
    <source>
        <dbReference type="EMBL" id="KAK0160177.1"/>
    </source>
</evidence>
<feature type="compositionally biased region" description="Basic and acidic residues" evidence="1">
    <location>
        <begin position="85"/>
        <end position="106"/>
    </location>
</feature>
<dbReference type="InterPro" id="IPR051029">
    <property type="entry name" value="mRNA_Capping_Enz/RNA_Phosphat"/>
</dbReference>
<feature type="compositionally biased region" description="Basic and acidic residues" evidence="1">
    <location>
        <begin position="117"/>
        <end position="147"/>
    </location>
</feature>
<feature type="region of interest" description="Disordered" evidence="1">
    <location>
        <begin position="85"/>
        <end position="197"/>
    </location>
</feature>
<organism evidence="3 4">
    <name type="scientific">Microctonus aethiopoides</name>
    <dbReference type="NCBI Taxonomy" id="144406"/>
    <lineage>
        <taxon>Eukaryota</taxon>
        <taxon>Metazoa</taxon>
        <taxon>Ecdysozoa</taxon>
        <taxon>Arthropoda</taxon>
        <taxon>Hexapoda</taxon>
        <taxon>Insecta</taxon>
        <taxon>Pterygota</taxon>
        <taxon>Neoptera</taxon>
        <taxon>Endopterygota</taxon>
        <taxon>Hymenoptera</taxon>
        <taxon>Apocrita</taxon>
        <taxon>Ichneumonoidea</taxon>
        <taxon>Braconidae</taxon>
        <taxon>Euphorinae</taxon>
        <taxon>Microctonus</taxon>
    </lineage>
</organism>
<evidence type="ECO:0000313" key="4">
    <source>
        <dbReference type="Proteomes" id="UP001168990"/>
    </source>
</evidence>
<gene>
    <name evidence="3" type="ORF">PV328_007607</name>
</gene>
<dbReference type="InterPro" id="IPR000340">
    <property type="entry name" value="Dual-sp_phosphatase_cat-dom"/>
</dbReference>
<feature type="compositionally biased region" description="Polar residues" evidence="1">
    <location>
        <begin position="237"/>
        <end position="254"/>
    </location>
</feature>
<dbReference type="InterPro" id="IPR016130">
    <property type="entry name" value="Tyr_Pase_AS"/>
</dbReference>